<dbReference type="SMART" id="SM00382">
    <property type="entry name" value="AAA"/>
    <property type="match status" value="1"/>
</dbReference>
<evidence type="ECO:0000259" key="4">
    <source>
        <dbReference type="PROSITE" id="PS50893"/>
    </source>
</evidence>
<dbReference type="PROSITE" id="PS50893">
    <property type="entry name" value="ABC_TRANSPORTER_2"/>
    <property type="match status" value="1"/>
</dbReference>
<dbReference type="InterPro" id="IPR003439">
    <property type="entry name" value="ABC_transporter-like_ATP-bd"/>
</dbReference>
<reference evidence="5 6" key="1">
    <citation type="submission" date="2015-03" db="EMBL/GenBank/DDBJ databases">
        <title>Genome assembly of Sandaracinus amylolyticus DSM 53668.</title>
        <authorList>
            <person name="Sharma G."/>
            <person name="Subramanian S."/>
        </authorList>
    </citation>
    <scope>NUCLEOTIDE SEQUENCE [LARGE SCALE GENOMIC DNA]</scope>
    <source>
        <strain evidence="5 6">DSM 53668</strain>
    </source>
</reference>
<protein>
    <submittedName>
        <fullName evidence="5">Nitrate ABC transporter, ATP-binding protein</fullName>
    </submittedName>
</protein>
<dbReference type="SUPFAM" id="SSF52540">
    <property type="entry name" value="P-loop containing nucleoside triphosphate hydrolases"/>
    <property type="match status" value="1"/>
</dbReference>
<dbReference type="Proteomes" id="UP000034883">
    <property type="component" value="Chromosome"/>
</dbReference>
<dbReference type="RefSeq" id="WP_053231301.1">
    <property type="nucleotide sequence ID" value="NZ_CP011125.1"/>
</dbReference>
<name>A0A0F6VZW7_9BACT</name>
<dbReference type="CDD" id="cd03293">
    <property type="entry name" value="ABC_NrtD_SsuB_transporters"/>
    <property type="match status" value="1"/>
</dbReference>
<dbReference type="AlphaFoldDB" id="A0A0F6VZW7"/>
<gene>
    <name evidence="5" type="ORF">DB32_001041</name>
</gene>
<dbReference type="Gene3D" id="3.40.50.300">
    <property type="entry name" value="P-loop containing nucleotide triphosphate hydrolases"/>
    <property type="match status" value="1"/>
</dbReference>
<dbReference type="PROSITE" id="PS00211">
    <property type="entry name" value="ABC_TRANSPORTER_1"/>
    <property type="match status" value="1"/>
</dbReference>
<dbReference type="PANTHER" id="PTHR42788">
    <property type="entry name" value="TAURINE IMPORT ATP-BINDING PROTEIN-RELATED"/>
    <property type="match status" value="1"/>
</dbReference>
<dbReference type="Pfam" id="PF00005">
    <property type="entry name" value="ABC_tran"/>
    <property type="match status" value="1"/>
</dbReference>
<evidence type="ECO:0000256" key="3">
    <source>
        <dbReference type="ARBA" id="ARBA00022840"/>
    </source>
</evidence>
<evidence type="ECO:0000256" key="1">
    <source>
        <dbReference type="ARBA" id="ARBA00022448"/>
    </source>
</evidence>
<dbReference type="InterPro" id="IPR027417">
    <property type="entry name" value="P-loop_NTPase"/>
</dbReference>
<accession>A0A0F6VZW7</accession>
<dbReference type="GO" id="GO:0016887">
    <property type="term" value="F:ATP hydrolysis activity"/>
    <property type="evidence" value="ECO:0007669"/>
    <property type="project" value="InterPro"/>
</dbReference>
<dbReference type="KEGG" id="samy:DB32_001041"/>
<dbReference type="InterPro" id="IPR017871">
    <property type="entry name" value="ABC_transporter-like_CS"/>
</dbReference>
<dbReference type="GO" id="GO:0005524">
    <property type="term" value="F:ATP binding"/>
    <property type="evidence" value="ECO:0007669"/>
    <property type="project" value="UniProtKB-KW"/>
</dbReference>
<proteinExistence type="predicted"/>
<keyword evidence="2" id="KW-0547">Nucleotide-binding</keyword>
<dbReference type="PANTHER" id="PTHR42788:SF13">
    <property type="entry name" value="ALIPHATIC SULFONATES IMPORT ATP-BINDING PROTEIN SSUB"/>
    <property type="match status" value="1"/>
</dbReference>
<dbReference type="InterPro" id="IPR003593">
    <property type="entry name" value="AAA+_ATPase"/>
</dbReference>
<keyword evidence="6" id="KW-1185">Reference proteome</keyword>
<evidence type="ECO:0000313" key="6">
    <source>
        <dbReference type="Proteomes" id="UP000034883"/>
    </source>
</evidence>
<sequence length="273" mass="29059">MEPLVALRGVSKGFASGGSRVEVLHGIDLTIERGELVAIVGYSGAGKTTLVSLIAGLLAPDTGTVRFAGAPVTGPGTDRGVVFQSYSLLPWLSVHENVLLAVEAAFPAWDRTKHAQHADRYVAMVGLAPARDKTPGQLSGGMRQRVAVARALAMEPELLILDEPLSALDALTRGKLQGELERICVRSGKTILLITNDVDEALLLADRIVPLGAGPRATLGPSFRVELPRPRDKRALQHDHTYKETRAAIGEHLLASSPRAKRRVAGATAEVAR</sequence>
<feature type="domain" description="ABC transporter" evidence="4">
    <location>
        <begin position="5"/>
        <end position="238"/>
    </location>
</feature>
<dbReference type="EMBL" id="CP011125">
    <property type="protein sequence ID" value="AKF03892.1"/>
    <property type="molecule type" value="Genomic_DNA"/>
</dbReference>
<dbReference type="InterPro" id="IPR050166">
    <property type="entry name" value="ABC_transporter_ATP-bind"/>
</dbReference>
<keyword evidence="3 5" id="KW-0067">ATP-binding</keyword>
<keyword evidence="1" id="KW-0813">Transport</keyword>
<organism evidence="5 6">
    <name type="scientific">Sandaracinus amylolyticus</name>
    <dbReference type="NCBI Taxonomy" id="927083"/>
    <lineage>
        <taxon>Bacteria</taxon>
        <taxon>Pseudomonadati</taxon>
        <taxon>Myxococcota</taxon>
        <taxon>Polyangia</taxon>
        <taxon>Polyangiales</taxon>
        <taxon>Sandaracinaceae</taxon>
        <taxon>Sandaracinus</taxon>
    </lineage>
</organism>
<dbReference type="STRING" id="927083.DB32_001041"/>
<evidence type="ECO:0000256" key="2">
    <source>
        <dbReference type="ARBA" id="ARBA00022741"/>
    </source>
</evidence>
<evidence type="ECO:0000313" key="5">
    <source>
        <dbReference type="EMBL" id="AKF03892.1"/>
    </source>
</evidence>